<organism evidence="5 8">
    <name type="scientific">Hydrogenophaga crassostreae</name>
    <dbReference type="NCBI Taxonomy" id="1763535"/>
    <lineage>
        <taxon>Bacteria</taxon>
        <taxon>Pseudomonadati</taxon>
        <taxon>Pseudomonadota</taxon>
        <taxon>Betaproteobacteria</taxon>
        <taxon>Burkholderiales</taxon>
        <taxon>Comamonadaceae</taxon>
        <taxon>Hydrogenophaga</taxon>
    </lineage>
</organism>
<dbReference type="EMBL" id="CP017476">
    <property type="protein sequence ID" value="AOW12928.1"/>
    <property type="molecule type" value="Genomic_DNA"/>
</dbReference>
<evidence type="ECO:0000259" key="4">
    <source>
        <dbReference type="Pfam" id="PF05567"/>
    </source>
</evidence>
<evidence type="ECO:0000313" key="8">
    <source>
        <dbReference type="Proteomes" id="UP000185680"/>
    </source>
</evidence>
<keyword evidence="7" id="KW-1185">Reference proteome</keyword>
<dbReference type="GO" id="GO:0046872">
    <property type="term" value="F:metal ion binding"/>
    <property type="evidence" value="ECO:0007669"/>
    <property type="project" value="UniProtKB-KW"/>
</dbReference>
<keyword evidence="2" id="KW-0106">Calcium</keyword>
<accession>A0A167H0U8</accession>
<feature type="domain" description="PilY1 beta-propeller" evidence="4">
    <location>
        <begin position="878"/>
        <end position="1209"/>
    </location>
</feature>
<name>A0A167H0U8_9BURK</name>
<dbReference type="Proteomes" id="UP000185680">
    <property type="component" value="Chromosome"/>
</dbReference>
<protein>
    <recommendedName>
        <fullName evidence="4">PilY1 beta-propeller domain-containing protein</fullName>
    </recommendedName>
</protein>
<dbReference type="STRING" id="1763535.LPB072_08805"/>
<dbReference type="InterPro" id="IPR008707">
    <property type="entry name" value="B-propeller_PilY1"/>
</dbReference>
<evidence type="ECO:0000256" key="2">
    <source>
        <dbReference type="ARBA" id="ARBA00022837"/>
    </source>
</evidence>
<keyword evidence="3" id="KW-0732">Signal</keyword>
<gene>
    <name evidence="5" type="ORF">LPB072_08805</name>
    <name evidence="6" type="ORF">LPB72_18300</name>
</gene>
<evidence type="ECO:0000313" key="6">
    <source>
        <dbReference type="EMBL" id="OAD40113.1"/>
    </source>
</evidence>
<dbReference type="EMBL" id="LVWD01000034">
    <property type="protein sequence ID" value="OAD40113.1"/>
    <property type="molecule type" value="Genomic_DNA"/>
</dbReference>
<reference evidence="6 7" key="1">
    <citation type="submission" date="2016-02" db="EMBL/GenBank/DDBJ databases">
        <title>Draft genome sequence of Hydrogenophaga sp. LPB0072.</title>
        <authorList>
            <person name="Shin S.-K."/>
            <person name="Yi H."/>
        </authorList>
    </citation>
    <scope>NUCLEOTIDE SEQUENCE [LARGE SCALE GENOMIC DNA]</scope>
    <source>
        <strain evidence="6 7">LPB0072</strain>
    </source>
</reference>
<dbReference type="KEGG" id="hyl:LPB072_08805"/>
<dbReference type="OrthoDB" id="7156875at2"/>
<evidence type="ECO:0000256" key="3">
    <source>
        <dbReference type="SAM" id="SignalP"/>
    </source>
</evidence>
<evidence type="ECO:0000256" key="1">
    <source>
        <dbReference type="ARBA" id="ARBA00022723"/>
    </source>
</evidence>
<dbReference type="Pfam" id="PF05567">
    <property type="entry name" value="T4P_PilY1"/>
    <property type="match status" value="1"/>
</dbReference>
<sequence length="1449" mass="155959">MNTSFHRIPSLVVFASALLGSLLSTQVAAQPAQKPLLTNQSGALPNLMVALDNSGSMAFPYHEAYYILFNDNNPHNLSYCTGGNQALEPTGSWVVNGMVDFTRPVNQRCANSTRTFWTTDNGTPFAATPVIQNAWTAQRSADLNPVYYDPRTTYAPRVGPDYAPLTRDASVQFVSNQGGYTNAAGFFYRVYRNPLNGDLYTTNVQKPNGMLYRADNDLTQAKTSIQAAPFWANALNDVYSLSVQTPFPTHLEHNATTAATPSFQYAFCRDALGASTVQKDRNNMDVGCSSVRNPPYATSAAGSLTTVLAPGNPAAATNIITLPPDNSRTDCGTAPATQCTNAQEVNNILNWYHWYSTRVLATSTAIGQSLAADNIQNKIRIGYMPINDLTRNTTSSDIRMAQTPGTVTNIPDLVRGVRTLATDTTTPTVDSQRLYRFLNSTVARGGTPLHNAVTQVATYYGVPSGTAENPWSTNPAQPASTGNPEMTCRRSFNLLFSDGSWTQSYAPAAGSDYDNINGPTFSQLQPDGSNKTYRYLRLGDDTVTGRAKYIPYPSTSRGGLADLTAQYFWHTDLRPGLDNFIKTRQGQPTFWQNMTTYTVGYFVQPTAEVTGGAGLSFQRINQYQTQYTTSGYASAVKPVWPTGNLVTGGTTQELVDDFIQAGYTGGGRAFSAKSSDDVRRIFDTIVAEILSSSGTDAGVSVSGGANNSTLSASGKYTVSYQTLDNSGEVSLLELDPATGNETGTVVWRASALIPLPGARRIFSMTGNNTSVPFSGRFDALPTDIRSAIRQGPYAARVPNDASFVNYLRGDNFATDTAGTLFRQRTSLIAAMVNPPSVYMGDGLDYVYDGDASGGVEGRGSYGNYVGRKKATTAVAPLTTAYHPSLFIATNGGMVHALDARNANPATTTAGHEQAAFMPRRSLSHMLNFANEPYSFEYVLDGPISENDVFDRTIAPAAVADEWTAWRHMGIGTGGRGSKLIYALRSPIHPGSNPNRIPNQEDFMWETGADRIDTFNDGDGEDVTLGYIANSARTGQTEDQGSSSEIRGKWIVAVNNGHYNGEPNGEKTGLVVLDALTGEVIRTIPIPVVAGQPPNRGLSGVTLLRDYTTNTRVTAAYAGDANGNLWRFTLLGDPSTWRLTYNEPLFTVPGNRPIFGHPAWQPWSDSSVNEGFMVVFATGMALEESDIEDLGAQSIYAIWDKTDVYGQRIGTAPFPPVTAQESDLQEQNGLASDCTTSLGETFCRITDNPINWSTQRGWRLPLGWYNGQAAGERSIADVQNVGRKVLITTTELHPAASGEMCSISDLPGNFIYVLDVLTGSRSSSRSFDVSAPRDGSLEDYAVAYKPAGGFSRGVSVTLRRTTLDGTLLPTETPTTSTDAGDPYVAVSSERTGVGFEAHGESAIASKNATKCQNTRGTILGTATGSVQFGTECPTTAWTRTQFQLGSPPSN</sequence>
<dbReference type="RefSeq" id="WP_066094295.1">
    <property type="nucleotide sequence ID" value="NZ_CP017476.1"/>
</dbReference>
<keyword evidence="1" id="KW-0479">Metal-binding</keyword>
<reference evidence="5 8" key="2">
    <citation type="submission" date="2016-10" db="EMBL/GenBank/DDBJ databases">
        <title>Hydorgenophaga sp. LPB0072 isolated from gastropod.</title>
        <authorList>
            <person name="Kim E."/>
            <person name="Yi H."/>
        </authorList>
    </citation>
    <scope>NUCLEOTIDE SEQUENCE [LARGE SCALE GENOMIC DNA]</scope>
    <source>
        <strain evidence="5 8">LPB0072</strain>
    </source>
</reference>
<proteinExistence type="predicted"/>
<evidence type="ECO:0000313" key="5">
    <source>
        <dbReference type="EMBL" id="AOW12928.1"/>
    </source>
</evidence>
<feature type="signal peptide" evidence="3">
    <location>
        <begin position="1"/>
        <end position="29"/>
    </location>
</feature>
<feature type="chain" id="PRO_5044549543" description="PilY1 beta-propeller domain-containing protein" evidence="3">
    <location>
        <begin position="30"/>
        <end position="1449"/>
    </location>
</feature>
<dbReference type="Proteomes" id="UP000185657">
    <property type="component" value="Unassembled WGS sequence"/>
</dbReference>
<evidence type="ECO:0000313" key="7">
    <source>
        <dbReference type="Proteomes" id="UP000185657"/>
    </source>
</evidence>